<keyword evidence="3 5" id="KW-0460">Magnesium</keyword>
<dbReference type="OrthoDB" id="4322898at2"/>
<accession>A0A3G8JPQ6</accession>
<name>A0A3G8JPQ6_9ACTN</name>
<evidence type="ECO:0000256" key="4">
    <source>
        <dbReference type="PIRSR" id="PIRSR015582-1"/>
    </source>
</evidence>
<feature type="binding site" evidence="4">
    <location>
        <position position="136"/>
    </location>
    <ligand>
        <name>substrate</name>
    </ligand>
</feature>
<dbReference type="KEGG" id="gom:D7316_03103"/>
<keyword evidence="8" id="KW-1185">Reference proteome</keyword>
<proteinExistence type="predicted"/>
<dbReference type="Pfam" id="PF03328">
    <property type="entry name" value="HpcH_HpaI"/>
    <property type="match status" value="1"/>
</dbReference>
<dbReference type="GO" id="GO:0006107">
    <property type="term" value="P:oxaloacetate metabolic process"/>
    <property type="evidence" value="ECO:0007669"/>
    <property type="project" value="TreeGrafter"/>
</dbReference>
<keyword evidence="2 5" id="KW-0479">Metal-binding</keyword>
<feature type="binding site" evidence="5">
    <location>
        <position position="136"/>
    </location>
    <ligand>
        <name>Mg(2+)</name>
        <dbReference type="ChEBI" id="CHEBI:18420"/>
    </ligand>
</feature>
<dbReference type="InterPro" id="IPR011206">
    <property type="entry name" value="Citrate_lyase_beta/mcl1/mcl2"/>
</dbReference>
<dbReference type="EC" id="4.1.-.-" evidence="7"/>
<dbReference type="Gene3D" id="3.20.20.60">
    <property type="entry name" value="Phosphoenolpyruvate-binding domains"/>
    <property type="match status" value="1"/>
</dbReference>
<evidence type="ECO:0000259" key="6">
    <source>
        <dbReference type="Pfam" id="PF03328"/>
    </source>
</evidence>
<sequence>MPERREDAGIAPTRVRPDWSVARSWLLLPGTPDGENIFDDAIASDVDVVVLDLEDGLPDAETARGRATVRRWLSGTGHAWVRIADTRTPAWADDLAAVATAPGLGGVILAKTESPEDVRATARRLPDGMPIVALIESALGIERASEIAGEPACARMAFGVGDFRRDTGMSADPMALAYPRSRLVVASRAAAIAAPIDGPTLRSDTRHLTRDTEIAKSMGMGGRLCLDTGHAATINNLLSPSTDEIDSARTVLATLGGSGGVYDGSSRPTMARAEDTLTLARRLGLLGDS</sequence>
<keyword evidence="7" id="KW-0456">Lyase</keyword>
<organism evidence="7 8">
    <name type="scientific">Gordonia insulae</name>
    <dbReference type="NCBI Taxonomy" id="2420509"/>
    <lineage>
        <taxon>Bacteria</taxon>
        <taxon>Bacillati</taxon>
        <taxon>Actinomycetota</taxon>
        <taxon>Actinomycetes</taxon>
        <taxon>Mycobacteriales</taxon>
        <taxon>Gordoniaceae</taxon>
        <taxon>Gordonia</taxon>
    </lineage>
</organism>
<feature type="domain" description="HpcH/HpaI aldolase/citrate lyase" evidence="6">
    <location>
        <begin position="36"/>
        <end position="226"/>
    </location>
</feature>
<feature type="binding site" evidence="5">
    <location>
        <position position="162"/>
    </location>
    <ligand>
        <name>Mg(2+)</name>
        <dbReference type="ChEBI" id="CHEBI:18420"/>
    </ligand>
</feature>
<protein>
    <submittedName>
        <fullName evidence="7">Citrate lyase subunit beta-like protein</fullName>
        <ecNumber evidence="7">4.1.-.-</ecNumber>
    </submittedName>
</protein>
<evidence type="ECO:0000256" key="2">
    <source>
        <dbReference type="ARBA" id="ARBA00022723"/>
    </source>
</evidence>
<dbReference type="SUPFAM" id="SSF51621">
    <property type="entry name" value="Phosphoenolpyruvate/pyruvate domain"/>
    <property type="match status" value="1"/>
</dbReference>
<gene>
    <name evidence="7" type="ORF">D7316_03103</name>
</gene>
<dbReference type="InterPro" id="IPR005000">
    <property type="entry name" value="Aldolase/citrate-lyase_domain"/>
</dbReference>
<dbReference type="EMBL" id="CP033972">
    <property type="protein sequence ID" value="AZG46502.1"/>
    <property type="molecule type" value="Genomic_DNA"/>
</dbReference>
<dbReference type="GO" id="GO:0000287">
    <property type="term" value="F:magnesium ion binding"/>
    <property type="evidence" value="ECO:0007669"/>
    <property type="project" value="TreeGrafter"/>
</dbReference>
<feature type="binding site" evidence="4">
    <location>
        <position position="82"/>
    </location>
    <ligand>
        <name>substrate</name>
    </ligand>
</feature>
<dbReference type="PIRSF" id="PIRSF015582">
    <property type="entry name" value="Cit_lyase_B"/>
    <property type="match status" value="1"/>
</dbReference>
<dbReference type="InterPro" id="IPR015813">
    <property type="entry name" value="Pyrv/PenolPyrv_kinase-like_dom"/>
</dbReference>
<dbReference type="RefSeq" id="WP_124708998.1">
    <property type="nucleotide sequence ID" value="NZ_CP033972.1"/>
</dbReference>
<dbReference type="GO" id="GO:0016829">
    <property type="term" value="F:lyase activity"/>
    <property type="evidence" value="ECO:0007669"/>
    <property type="project" value="UniProtKB-KW"/>
</dbReference>
<dbReference type="AlphaFoldDB" id="A0A3G8JPQ6"/>
<evidence type="ECO:0000256" key="1">
    <source>
        <dbReference type="ARBA" id="ARBA00001946"/>
    </source>
</evidence>
<dbReference type="PANTHER" id="PTHR32308:SF10">
    <property type="entry name" value="CITRATE LYASE SUBUNIT BETA"/>
    <property type="match status" value="1"/>
</dbReference>
<comment type="cofactor">
    <cofactor evidence="1">
        <name>Mg(2+)</name>
        <dbReference type="ChEBI" id="CHEBI:18420"/>
    </cofactor>
</comment>
<evidence type="ECO:0000313" key="8">
    <source>
        <dbReference type="Proteomes" id="UP000271469"/>
    </source>
</evidence>
<dbReference type="Proteomes" id="UP000271469">
    <property type="component" value="Chromosome"/>
</dbReference>
<reference evidence="7 8" key="1">
    <citation type="submission" date="2018-11" db="EMBL/GenBank/DDBJ databases">
        <title>Gordonia insulae sp. nov., isolated from an island soil.</title>
        <authorList>
            <person name="Kim Y.S."/>
            <person name="Kim S.B."/>
        </authorList>
    </citation>
    <scope>NUCLEOTIDE SEQUENCE [LARGE SCALE GENOMIC DNA]</scope>
    <source>
        <strain evidence="7 8">MMS17-SY073</strain>
    </source>
</reference>
<evidence type="ECO:0000256" key="5">
    <source>
        <dbReference type="PIRSR" id="PIRSR015582-2"/>
    </source>
</evidence>
<evidence type="ECO:0000313" key="7">
    <source>
        <dbReference type="EMBL" id="AZG46502.1"/>
    </source>
</evidence>
<dbReference type="PANTHER" id="PTHR32308">
    <property type="entry name" value="LYASE BETA SUBUNIT, PUTATIVE (AFU_ORTHOLOGUE AFUA_4G13030)-RELATED"/>
    <property type="match status" value="1"/>
</dbReference>
<dbReference type="InterPro" id="IPR040442">
    <property type="entry name" value="Pyrv_kinase-like_dom_sf"/>
</dbReference>
<evidence type="ECO:0000256" key="3">
    <source>
        <dbReference type="ARBA" id="ARBA00022842"/>
    </source>
</evidence>